<comment type="subcellular location">
    <subcellularLocation>
        <location evidence="1">Cell inner membrane</location>
        <topology evidence="1">Multi-pass membrane protein</topology>
    </subcellularLocation>
    <subcellularLocation>
        <location evidence="8">Cell membrane</location>
        <topology evidence="8">Multi-pass membrane protein</topology>
    </subcellularLocation>
</comment>
<comment type="similarity">
    <text evidence="8">Belongs to the binding-protein-dependent transport system permease family.</text>
</comment>
<dbReference type="PANTHER" id="PTHR43357">
    <property type="entry name" value="INNER MEMBRANE ABC TRANSPORTER PERMEASE PROTEIN YDCV"/>
    <property type="match status" value="1"/>
</dbReference>
<keyword evidence="3" id="KW-1003">Cell membrane</keyword>
<dbReference type="InterPro" id="IPR035906">
    <property type="entry name" value="MetI-like_sf"/>
</dbReference>
<comment type="caution">
    <text evidence="10">The sequence shown here is derived from an EMBL/GenBank/DDBJ whole genome shotgun (WGS) entry which is preliminary data.</text>
</comment>
<dbReference type="Pfam" id="PF00528">
    <property type="entry name" value="BPD_transp_1"/>
    <property type="match status" value="1"/>
</dbReference>
<evidence type="ECO:0000256" key="7">
    <source>
        <dbReference type="ARBA" id="ARBA00023136"/>
    </source>
</evidence>
<keyword evidence="4" id="KW-0997">Cell inner membrane</keyword>
<evidence type="ECO:0000256" key="2">
    <source>
        <dbReference type="ARBA" id="ARBA00022448"/>
    </source>
</evidence>
<keyword evidence="7 8" id="KW-0472">Membrane</keyword>
<dbReference type="PANTHER" id="PTHR43357:SF4">
    <property type="entry name" value="INNER MEMBRANE ABC TRANSPORTER PERMEASE PROTEIN YDCV"/>
    <property type="match status" value="1"/>
</dbReference>
<evidence type="ECO:0000256" key="4">
    <source>
        <dbReference type="ARBA" id="ARBA00022519"/>
    </source>
</evidence>
<dbReference type="OrthoDB" id="9810794at2"/>
<feature type="transmembrane region" description="Helical" evidence="8">
    <location>
        <begin position="132"/>
        <end position="152"/>
    </location>
</feature>
<proteinExistence type="inferred from homology"/>
<protein>
    <submittedName>
        <fullName evidence="10">Putative spermidine/putrescine transport system permease protein</fullName>
    </submittedName>
</protein>
<evidence type="ECO:0000313" key="11">
    <source>
        <dbReference type="Proteomes" id="UP000319094"/>
    </source>
</evidence>
<reference evidence="10 11" key="1">
    <citation type="submission" date="2019-06" db="EMBL/GenBank/DDBJ databases">
        <title>Sequencing the genomes of 1000 actinobacteria strains.</title>
        <authorList>
            <person name="Klenk H.-P."/>
        </authorList>
    </citation>
    <scope>NUCLEOTIDE SEQUENCE [LARGE SCALE GENOMIC DNA]</scope>
    <source>
        <strain evidence="10 11">DSM 8803</strain>
    </source>
</reference>
<evidence type="ECO:0000256" key="5">
    <source>
        <dbReference type="ARBA" id="ARBA00022692"/>
    </source>
</evidence>
<evidence type="ECO:0000256" key="3">
    <source>
        <dbReference type="ARBA" id="ARBA00022475"/>
    </source>
</evidence>
<dbReference type="SUPFAM" id="SSF161098">
    <property type="entry name" value="MetI-like"/>
    <property type="match status" value="1"/>
</dbReference>
<name>A0A542Y2A1_9MICO</name>
<dbReference type="EMBL" id="VFON01000001">
    <property type="protein sequence ID" value="TQL42204.1"/>
    <property type="molecule type" value="Genomic_DNA"/>
</dbReference>
<feature type="domain" description="ABC transmembrane type-1" evidence="9">
    <location>
        <begin position="61"/>
        <end position="248"/>
    </location>
</feature>
<keyword evidence="5 8" id="KW-0812">Transmembrane</keyword>
<feature type="transmembrane region" description="Helical" evidence="8">
    <location>
        <begin position="61"/>
        <end position="84"/>
    </location>
</feature>
<dbReference type="InterPro" id="IPR000515">
    <property type="entry name" value="MetI-like"/>
</dbReference>
<feature type="transmembrane region" description="Helical" evidence="8">
    <location>
        <begin position="173"/>
        <end position="196"/>
    </location>
</feature>
<organism evidence="10 11">
    <name type="scientific">Leucobacter komagatae</name>
    <dbReference type="NCBI Taxonomy" id="55969"/>
    <lineage>
        <taxon>Bacteria</taxon>
        <taxon>Bacillati</taxon>
        <taxon>Actinomycetota</taxon>
        <taxon>Actinomycetes</taxon>
        <taxon>Micrococcales</taxon>
        <taxon>Microbacteriaceae</taxon>
        <taxon>Leucobacter</taxon>
    </lineage>
</organism>
<feature type="transmembrane region" description="Helical" evidence="8">
    <location>
        <begin position="230"/>
        <end position="252"/>
    </location>
</feature>
<dbReference type="PROSITE" id="PS50928">
    <property type="entry name" value="ABC_TM1"/>
    <property type="match status" value="1"/>
</dbReference>
<dbReference type="GO" id="GO:0005886">
    <property type="term" value="C:plasma membrane"/>
    <property type="evidence" value="ECO:0007669"/>
    <property type="project" value="UniProtKB-SubCell"/>
</dbReference>
<evidence type="ECO:0000313" key="10">
    <source>
        <dbReference type="EMBL" id="TQL42204.1"/>
    </source>
</evidence>
<keyword evidence="2 8" id="KW-0813">Transport</keyword>
<keyword evidence="6 8" id="KW-1133">Transmembrane helix</keyword>
<sequence>MIARFGLALWSVLVLVWLVAPVAIVVPMSFSAGTGVSFPPQGFSLQWYERLFTDESWLEALRTSAVVALSSSLLAVIAGTLLAHTVARRPGRLSNALRSLSMGPMVVPTIVLSVAIYLLWAAIGIIGTLPGLIIAHATVALPFVLMIMVNAVGAVDPRIEQAAASLGANRPTVLLRVLLPTLLPHLAVAWLFAFIVSFDEVVISSFIAGANTTVPVKMFTTLRNQIDPTITAISTLLIVATIAAGLIAAAVLKRRLLSVVGASN</sequence>
<evidence type="ECO:0000256" key="8">
    <source>
        <dbReference type="RuleBase" id="RU363032"/>
    </source>
</evidence>
<evidence type="ECO:0000259" key="9">
    <source>
        <dbReference type="PROSITE" id="PS50928"/>
    </source>
</evidence>
<gene>
    <name evidence="10" type="ORF">FB468_0186</name>
</gene>
<dbReference type="Gene3D" id="1.10.3720.10">
    <property type="entry name" value="MetI-like"/>
    <property type="match status" value="1"/>
</dbReference>
<keyword evidence="11" id="KW-1185">Reference proteome</keyword>
<dbReference type="AlphaFoldDB" id="A0A542Y2A1"/>
<feature type="transmembrane region" description="Helical" evidence="8">
    <location>
        <begin position="105"/>
        <end position="126"/>
    </location>
</feature>
<dbReference type="RefSeq" id="WP_141885694.1">
    <property type="nucleotide sequence ID" value="NZ_BAAAUY010000023.1"/>
</dbReference>
<evidence type="ECO:0000256" key="1">
    <source>
        <dbReference type="ARBA" id="ARBA00004429"/>
    </source>
</evidence>
<evidence type="ECO:0000256" key="6">
    <source>
        <dbReference type="ARBA" id="ARBA00022989"/>
    </source>
</evidence>
<dbReference type="CDD" id="cd06261">
    <property type="entry name" value="TM_PBP2"/>
    <property type="match status" value="1"/>
</dbReference>
<dbReference type="GO" id="GO:0055085">
    <property type="term" value="P:transmembrane transport"/>
    <property type="evidence" value="ECO:0007669"/>
    <property type="project" value="InterPro"/>
</dbReference>
<dbReference type="Proteomes" id="UP000319094">
    <property type="component" value="Unassembled WGS sequence"/>
</dbReference>
<accession>A0A542Y2A1</accession>